<dbReference type="InterPro" id="IPR013809">
    <property type="entry name" value="ENTH"/>
</dbReference>
<feature type="domain" description="ENTH" evidence="8">
    <location>
        <begin position="36"/>
        <end position="175"/>
    </location>
</feature>
<dbReference type="InterPro" id="IPR008942">
    <property type="entry name" value="ENTH_VHS"/>
</dbReference>
<dbReference type="SUPFAM" id="SSF48464">
    <property type="entry name" value="ENTH/VHS domain"/>
    <property type="match status" value="1"/>
</dbReference>
<dbReference type="InterPro" id="IPR011417">
    <property type="entry name" value="ANTH_dom"/>
</dbReference>
<evidence type="ECO:0000256" key="1">
    <source>
        <dbReference type="ARBA" id="ARBA00004132"/>
    </source>
</evidence>
<dbReference type="Pfam" id="PF07651">
    <property type="entry name" value="ANTH"/>
    <property type="match status" value="1"/>
</dbReference>
<dbReference type="EMBL" id="GBEZ01022624">
    <property type="protein sequence ID" value="JAC64223.1"/>
    <property type="molecule type" value="Transcribed_RNA"/>
</dbReference>
<keyword evidence="4" id="KW-0472">Membrane</keyword>
<feature type="compositionally biased region" description="Low complexity" evidence="7">
    <location>
        <begin position="351"/>
        <end position="373"/>
    </location>
</feature>
<dbReference type="PANTHER" id="PTHR22951">
    <property type="entry name" value="CLATHRIN ASSEMBLY PROTEIN"/>
    <property type="match status" value="1"/>
</dbReference>
<dbReference type="GO" id="GO:0005905">
    <property type="term" value="C:clathrin-coated pit"/>
    <property type="evidence" value="ECO:0007669"/>
    <property type="project" value="UniProtKB-SubCell"/>
</dbReference>
<comment type="subcellular location">
    <subcellularLocation>
        <location evidence="1">Cytoplasmic vesicle</location>
        <location evidence="1">Clathrin-coated vesicle</location>
    </subcellularLocation>
    <subcellularLocation>
        <location evidence="2">Membrane</location>
        <location evidence="2">Clathrin-coated pit</location>
    </subcellularLocation>
</comment>
<dbReference type="InterPro" id="IPR045192">
    <property type="entry name" value="AP180-like"/>
</dbReference>
<feature type="region of interest" description="Disordered" evidence="7">
    <location>
        <begin position="599"/>
        <end position="639"/>
    </location>
</feature>
<dbReference type="SMART" id="SM00273">
    <property type="entry name" value="ENTH"/>
    <property type="match status" value="1"/>
</dbReference>
<keyword evidence="3" id="KW-0254">Endocytosis</keyword>
<feature type="compositionally biased region" description="Low complexity" evidence="7">
    <location>
        <begin position="618"/>
        <end position="631"/>
    </location>
</feature>
<dbReference type="AlphaFoldDB" id="A0A061QWZ5"/>
<evidence type="ECO:0000256" key="7">
    <source>
        <dbReference type="SAM" id="MobiDB-lite"/>
    </source>
</evidence>
<dbReference type="GO" id="GO:0000149">
    <property type="term" value="F:SNARE binding"/>
    <property type="evidence" value="ECO:0007669"/>
    <property type="project" value="TreeGrafter"/>
</dbReference>
<keyword evidence="5" id="KW-0168">Coated pit</keyword>
<dbReference type="Gene3D" id="1.20.58.150">
    <property type="entry name" value="ANTH domain"/>
    <property type="match status" value="1"/>
</dbReference>
<dbReference type="InterPro" id="IPR048050">
    <property type="entry name" value="ANTH_N_plant"/>
</dbReference>
<feature type="compositionally biased region" description="Low complexity" evidence="7">
    <location>
        <begin position="469"/>
        <end position="479"/>
    </location>
</feature>
<evidence type="ECO:0000256" key="2">
    <source>
        <dbReference type="ARBA" id="ARBA00004600"/>
    </source>
</evidence>
<dbReference type="PANTHER" id="PTHR22951:SF5">
    <property type="entry name" value="PHOSPHATIDYLINOSITOL-BINDING CLATHRIN ASSEMBLY PROTEIN LAP"/>
    <property type="match status" value="1"/>
</dbReference>
<dbReference type="Gene3D" id="1.25.40.90">
    <property type="match status" value="1"/>
</dbReference>
<dbReference type="GO" id="GO:0006900">
    <property type="term" value="P:vesicle budding from membrane"/>
    <property type="evidence" value="ECO:0007669"/>
    <property type="project" value="TreeGrafter"/>
</dbReference>
<evidence type="ECO:0000256" key="4">
    <source>
        <dbReference type="ARBA" id="ARBA00023136"/>
    </source>
</evidence>
<evidence type="ECO:0000259" key="8">
    <source>
        <dbReference type="PROSITE" id="PS50942"/>
    </source>
</evidence>
<proteinExistence type="predicted"/>
<name>A0A061QWZ5_9CHLO</name>
<reference evidence="9" key="1">
    <citation type="submission" date="2014-05" db="EMBL/GenBank/DDBJ databases">
        <title>The transcriptome of the halophilic microalga Tetraselmis sp. GSL018 isolated from the Great Salt Lake, Utah.</title>
        <authorList>
            <person name="Jinkerson R.E."/>
            <person name="D'Adamo S."/>
            <person name="Posewitz M.C."/>
        </authorList>
    </citation>
    <scope>NUCLEOTIDE SEQUENCE</scope>
    <source>
        <strain evidence="9">GSL018</strain>
    </source>
</reference>
<evidence type="ECO:0000256" key="5">
    <source>
        <dbReference type="ARBA" id="ARBA00023176"/>
    </source>
</evidence>
<dbReference type="GO" id="GO:0032050">
    <property type="term" value="F:clathrin heavy chain binding"/>
    <property type="evidence" value="ECO:0007669"/>
    <property type="project" value="TreeGrafter"/>
</dbReference>
<dbReference type="GO" id="GO:0005545">
    <property type="term" value="F:1-phosphatidylinositol binding"/>
    <property type="evidence" value="ECO:0007669"/>
    <property type="project" value="InterPro"/>
</dbReference>
<dbReference type="PROSITE" id="PS50942">
    <property type="entry name" value="ENTH"/>
    <property type="match status" value="1"/>
</dbReference>
<dbReference type="CDD" id="cd03564">
    <property type="entry name" value="ANTH_N"/>
    <property type="match status" value="1"/>
</dbReference>
<dbReference type="SUPFAM" id="SSF89009">
    <property type="entry name" value="GAT-like domain"/>
    <property type="match status" value="1"/>
</dbReference>
<evidence type="ECO:0000313" key="9">
    <source>
        <dbReference type="EMBL" id="JAC64223.1"/>
    </source>
</evidence>
<dbReference type="InterPro" id="IPR014712">
    <property type="entry name" value="ANTH_dom_sf"/>
</dbReference>
<dbReference type="GO" id="GO:0030136">
    <property type="term" value="C:clathrin-coated vesicle"/>
    <property type="evidence" value="ECO:0007669"/>
    <property type="project" value="UniProtKB-SubCell"/>
</dbReference>
<evidence type="ECO:0000256" key="3">
    <source>
        <dbReference type="ARBA" id="ARBA00022583"/>
    </source>
</evidence>
<feature type="region of interest" description="Disordered" evidence="7">
    <location>
        <begin position="318"/>
        <end position="421"/>
    </location>
</feature>
<protein>
    <submittedName>
        <fullName evidence="9">Clathrin assembly protein</fullName>
    </submittedName>
</protein>
<sequence length="639" mass="67330">MTSRIPLAGGLPTIKDVTQSIDTVRDRYKAAKISAVSGADTKDLELAVAKATNHDEVPPKEKHVRTLTHACEPGKPRRDVRIIVEKLAKRMHNGHGWLVTLKCIVTVHRLLRDTELAFVEELIRCGDETGLRVLSLSNYKDMASPEAWDFSSWIRVYTDYLDESVEIYRSRKFDIMAEKSVLARRMQDLKPQQLLEMLERLQMLERRLVSCIPEGKASYSNVVKSGLVLVVKESFRLYHVISEGIVCMVDQFFDMDRVQAQKAMEVYRAGIDGTESMSDYYRQIKHLGIGETVSFPELIPPPSDFLGQMESYINSAPVDSTNADAVGPHGSSQRPGRKGIVASPALHHARSTSSKAPAQTPAAAMAASQAAVSEAEDLLRDLDIGNQAQPPPPNADPFGVSGAADPFGSQPFGAGFDSPTAASVSTASAFDTPTSGFAAEPPTYSAASSGVKAGAGDLFSPQPAGSSNPFGAPFGGDDPFAPPPDVWAPSAGAAPFGPPLAGGPQVPADPFAGAAGAPPLGPPAMMQGQPALAAAPNPFAAPHAAATPALGSSISAPATGNPFAVSGLQHNMMTTQSRKSVHDPFSELTSLTGMKSAKDSGIAASAPMRAQAAKPSWSNPSTSAASVTAPAQDPFGSLL</sequence>
<feature type="compositionally biased region" description="Low complexity" evidence="7">
    <location>
        <begin position="502"/>
        <end position="518"/>
    </location>
</feature>
<dbReference type="GO" id="GO:0048268">
    <property type="term" value="P:clathrin coat assembly"/>
    <property type="evidence" value="ECO:0007669"/>
    <property type="project" value="InterPro"/>
</dbReference>
<feature type="region of interest" description="Disordered" evidence="7">
    <location>
        <begin position="456"/>
        <end position="529"/>
    </location>
</feature>
<keyword evidence="6" id="KW-0968">Cytoplasmic vesicle</keyword>
<dbReference type="GO" id="GO:0072583">
    <property type="term" value="P:clathrin-dependent endocytosis"/>
    <property type="evidence" value="ECO:0007669"/>
    <property type="project" value="InterPro"/>
</dbReference>
<accession>A0A061QWZ5</accession>
<dbReference type="GO" id="GO:0005546">
    <property type="term" value="F:phosphatidylinositol-4,5-bisphosphate binding"/>
    <property type="evidence" value="ECO:0007669"/>
    <property type="project" value="TreeGrafter"/>
</dbReference>
<organism evidence="9">
    <name type="scientific">Tetraselmis sp. GSL018</name>
    <dbReference type="NCBI Taxonomy" id="582737"/>
    <lineage>
        <taxon>Eukaryota</taxon>
        <taxon>Viridiplantae</taxon>
        <taxon>Chlorophyta</taxon>
        <taxon>core chlorophytes</taxon>
        <taxon>Chlorodendrophyceae</taxon>
        <taxon>Chlorodendrales</taxon>
        <taxon>Chlorodendraceae</taxon>
        <taxon>Tetraselmis</taxon>
    </lineage>
</organism>
<evidence type="ECO:0000256" key="6">
    <source>
        <dbReference type="ARBA" id="ARBA00023329"/>
    </source>
</evidence>
<gene>
    <name evidence="9" type="ORF">TSPGSL018_18782</name>
</gene>